<dbReference type="EMBL" id="MCGN01000005">
    <property type="protein sequence ID" value="ORY96780.1"/>
    <property type="molecule type" value="Genomic_DNA"/>
</dbReference>
<feature type="compositionally biased region" description="Basic and acidic residues" evidence="1">
    <location>
        <begin position="22"/>
        <end position="38"/>
    </location>
</feature>
<dbReference type="OrthoDB" id="2289321at2759"/>
<proteinExistence type="predicted"/>
<sequence length="224" mass="25082">MASGRKPDEENQLLTSSAASKKSTDAVKSRKSNQDRESTSSGPPSIDTSRHAFSRLIRNHSNDGCSSRGSSDCDDNGKRSKTIAERKRRRIHQHHHASSSPRLLFPRLMRKHKSYGSTNSSLSGHTSSNEDNITSDEEDLSLDDHTTENNADLVLPALDPNAQEVIASAASQEDRWFTRRGHVNFSNVRTRYRKSRKKARSVYFSPLIHTLSLSLSAHMPLYSH</sequence>
<dbReference type="InParanoid" id="A0A1X2HDF7"/>
<keyword evidence="3" id="KW-1185">Reference proteome</keyword>
<dbReference type="STRING" id="13706.A0A1X2HDF7"/>
<organism evidence="2 3">
    <name type="scientific">Syncephalastrum racemosum</name>
    <name type="common">Filamentous fungus</name>
    <dbReference type="NCBI Taxonomy" id="13706"/>
    <lineage>
        <taxon>Eukaryota</taxon>
        <taxon>Fungi</taxon>
        <taxon>Fungi incertae sedis</taxon>
        <taxon>Mucoromycota</taxon>
        <taxon>Mucoromycotina</taxon>
        <taxon>Mucoromycetes</taxon>
        <taxon>Mucorales</taxon>
        <taxon>Syncephalastraceae</taxon>
        <taxon>Syncephalastrum</taxon>
    </lineage>
</organism>
<dbReference type="AlphaFoldDB" id="A0A1X2HDF7"/>
<evidence type="ECO:0000313" key="3">
    <source>
        <dbReference type="Proteomes" id="UP000242180"/>
    </source>
</evidence>
<gene>
    <name evidence="2" type="ORF">BCR43DRAFT_288099</name>
</gene>
<reference evidence="2 3" key="1">
    <citation type="submission" date="2016-07" db="EMBL/GenBank/DDBJ databases">
        <title>Pervasive Adenine N6-methylation of Active Genes in Fungi.</title>
        <authorList>
            <consortium name="DOE Joint Genome Institute"/>
            <person name="Mondo S.J."/>
            <person name="Dannebaum R.O."/>
            <person name="Kuo R.C."/>
            <person name="Labutti K."/>
            <person name="Haridas S."/>
            <person name="Kuo A."/>
            <person name="Salamov A."/>
            <person name="Ahrendt S.R."/>
            <person name="Lipzen A."/>
            <person name="Sullivan W."/>
            <person name="Andreopoulos W.B."/>
            <person name="Clum A."/>
            <person name="Lindquist E."/>
            <person name="Daum C."/>
            <person name="Ramamoorthy G.K."/>
            <person name="Gryganskyi A."/>
            <person name="Culley D."/>
            <person name="Magnuson J.K."/>
            <person name="James T.Y."/>
            <person name="O'Malley M.A."/>
            <person name="Stajich J.E."/>
            <person name="Spatafora J.W."/>
            <person name="Visel A."/>
            <person name="Grigoriev I.V."/>
        </authorList>
    </citation>
    <scope>NUCLEOTIDE SEQUENCE [LARGE SCALE GENOMIC DNA]</scope>
    <source>
        <strain evidence="2 3">NRRL 2496</strain>
    </source>
</reference>
<dbReference type="Proteomes" id="UP000242180">
    <property type="component" value="Unassembled WGS sequence"/>
</dbReference>
<feature type="compositionally biased region" description="Basic and acidic residues" evidence="1">
    <location>
        <begin position="75"/>
        <end position="85"/>
    </location>
</feature>
<comment type="caution">
    <text evidence="2">The sequence shown here is derived from an EMBL/GenBank/DDBJ whole genome shotgun (WGS) entry which is preliminary data.</text>
</comment>
<evidence type="ECO:0000256" key="1">
    <source>
        <dbReference type="SAM" id="MobiDB-lite"/>
    </source>
</evidence>
<evidence type="ECO:0000313" key="2">
    <source>
        <dbReference type="EMBL" id="ORY96780.1"/>
    </source>
</evidence>
<feature type="compositionally biased region" description="Low complexity" evidence="1">
    <location>
        <begin position="116"/>
        <end position="129"/>
    </location>
</feature>
<name>A0A1X2HDF7_SYNRA</name>
<protein>
    <submittedName>
        <fullName evidence="2">Uncharacterized protein</fullName>
    </submittedName>
</protein>
<accession>A0A1X2HDF7</accession>
<feature type="compositionally biased region" description="Basic residues" evidence="1">
    <location>
        <begin position="86"/>
        <end position="97"/>
    </location>
</feature>
<feature type="region of interest" description="Disordered" evidence="1">
    <location>
        <begin position="1"/>
        <end position="136"/>
    </location>
</feature>